<keyword evidence="13 19" id="KW-0472">Membrane</keyword>
<evidence type="ECO:0000256" key="16">
    <source>
        <dbReference type="ARBA" id="ARBA00032853"/>
    </source>
</evidence>
<protein>
    <recommendedName>
        <fullName evidence="6 19">Adenosylcobinamide-GDP ribazoletransferase</fullName>
        <ecNumber evidence="5 19">2.7.8.26</ecNumber>
    </recommendedName>
    <alternativeName>
        <fullName evidence="16 19">Cobalamin synthase</fullName>
    </alternativeName>
    <alternativeName>
        <fullName evidence="15 19">Cobalamin-5'-phosphate synthase</fullName>
    </alternativeName>
</protein>
<evidence type="ECO:0000256" key="14">
    <source>
        <dbReference type="ARBA" id="ARBA00025228"/>
    </source>
</evidence>
<evidence type="ECO:0000256" key="12">
    <source>
        <dbReference type="ARBA" id="ARBA00022989"/>
    </source>
</evidence>
<comment type="cofactor">
    <cofactor evidence="1 19">
        <name>Mg(2+)</name>
        <dbReference type="ChEBI" id="CHEBI:18420"/>
    </cofactor>
</comment>
<evidence type="ECO:0000313" key="20">
    <source>
        <dbReference type="EMBL" id="MFC5628982.1"/>
    </source>
</evidence>
<evidence type="ECO:0000256" key="8">
    <source>
        <dbReference type="ARBA" id="ARBA00022573"/>
    </source>
</evidence>
<dbReference type="GO" id="GO:0051073">
    <property type="term" value="F:adenosylcobinamide-GDP ribazoletransferase activity"/>
    <property type="evidence" value="ECO:0007669"/>
    <property type="project" value="UniProtKB-EC"/>
</dbReference>
<evidence type="ECO:0000256" key="11">
    <source>
        <dbReference type="ARBA" id="ARBA00022842"/>
    </source>
</evidence>
<name>A0ABW0U883_9BACI</name>
<comment type="catalytic activity">
    <reaction evidence="17 19">
        <text>alpha-ribazole + adenosylcob(III)inamide-GDP = adenosylcob(III)alamin + GMP + H(+)</text>
        <dbReference type="Rhea" id="RHEA:16049"/>
        <dbReference type="ChEBI" id="CHEBI:10329"/>
        <dbReference type="ChEBI" id="CHEBI:15378"/>
        <dbReference type="ChEBI" id="CHEBI:18408"/>
        <dbReference type="ChEBI" id="CHEBI:58115"/>
        <dbReference type="ChEBI" id="CHEBI:60487"/>
        <dbReference type="EC" id="2.7.8.26"/>
    </reaction>
</comment>
<comment type="caution">
    <text evidence="20">The sequence shown here is derived from an EMBL/GenBank/DDBJ whole genome shotgun (WGS) entry which is preliminary data.</text>
</comment>
<comment type="similarity">
    <text evidence="4 19">Belongs to the CobS family.</text>
</comment>
<evidence type="ECO:0000256" key="10">
    <source>
        <dbReference type="ARBA" id="ARBA00022692"/>
    </source>
</evidence>
<feature type="transmembrane region" description="Helical" evidence="19">
    <location>
        <begin position="188"/>
        <end position="205"/>
    </location>
</feature>
<keyword evidence="9 19" id="KW-0808">Transferase</keyword>
<keyword evidence="8 19" id="KW-0169">Cobalamin biosynthesis</keyword>
<keyword evidence="21" id="KW-1185">Reference proteome</keyword>
<keyword evidence="11 19" id="KW-0460">Magnesium</keyword>
<comment type="function">
    <text evidence="14 19">Joins adenosylcobinamide-GDP and alpha-ribazole to generate adenosylcobalamin (Ado-cobalamin). Also synthesizes adenosylcobalamin 5'-phosphate from adenosylcobinamide-GDP and alpha-ribazole 5'-phosphate.</text>
</comment>
<gene>
    <name evidence="19" type="primary">cobS</name>
    <name evidence="20" type="ORF">ACFPTR_08865</name>
</gene>
<keyword evidence="10 19" id="KW-0812">Transmembrane</keyword>
<comment type="catalytic activity">
    <reaction evidence="18 19">
        <text>alpha-ribazole 5'-phosphate + adenosylcob(III)inamide-GDP = adenosylcob(III)alamin 5'-phosphate + GMP + H(+)</text>
        <dbReference type="Rhea" id="RHEA:23560"/>
        <dbReference type="ChEBI" id="CHEBI:15378"/>
        <dbReference type="ChEBI" id="CHEBI:57918"/>
        <dbReference type="ChEBI" id="CHEBI:58115"/>
        <dbReference type="ChEBI" id="CHEBI:60487"/>
        <dbReference type="ChEBI" id="CHEBI:60493"/>
        <dbReference type="EC" id="2.7.8.26"/>
    </reaction>
</comment>
<sequence length="268" mass="30064">MQSRGKYVLQGFFVALAFLTIYPSKQAQWTEQTSRYAIFFFPVCGLLIGVIVSLLAGGLLTFFSFPSYLTAFFIMACLLLSHGGLHLDGWMDVSDALGSWRTKEERLEIMKDSRAGSVAVWSTILLLLGRFVAILYVVESSRYFLFFALLLLPFLSRGGMAYLLITAPLAKKDGLAAYFQAQKKRRDPIIVLFLIVFVLFLFIFFSGKDVFPFILVLLTTTVASFLFAYVFFKRIFGGINGDTLGAFVEGVETGLWFVSVLYISFVMG</sequence>
<evidence type="ECO:0000256" key="1">
    <source>
        <dbReference type="ARBA" id="ARBA00001946"/>
    </source>
</evidence>
<dbReference type="PANTHER" id="PTHR34148">
    <property type="entry name" value="ADENOSYLCOBINAMIDE-GDP RIBAZOLETRANSFERASE"/>
    <property type="match status" value="1"/>
</dbReference>
<dbReference type="EC" id="2.7.8.26" evidence="5 19"/>
<dbReference type="Pfam" id="PF02654">
    <property type="entry name" value="CobS"/>
    <property type="match status" value="1"/>
</dbReference>
<evidence type="ECO:0000256" key="5">
    <source>
        <dbReference type="ARBA" id="ARBA00013200"/>
    </source>
</evidence>
<evidence type="ECO:0000256" key="19">
    <source>
        <dbReference type="HAMAP-Rule" id="MF_00719"/>
    </source>
</evidence>
<evidence type="ECO:0000256" key="6">
    <source>
        <dbReference type="ARBA" id="ARBA00015850"/>
    </source>
</evidence>
<keyword evidence="7 19" id="KW-1003">Cell membrane</keyword>
<dbReference type="HAMAP" id="MF_00719">
    <property type="entry name" value="CobS"/>
    <property type="match status" value="1"/>
</dbReference>
<feature type="transmembrane region" description="Helical" evidence="19">
    <location>
        <begin position="144"/>
        <end position="167"/>
    </location>
</feature>
<reference evidence="21" key="1">
    <citation type="journal article" date="2019" name="Int. J. Syst. Evol. Microbiol.">
        <title>The Global Catalogue of Microorganisms (GCM) 10K type strain sequencing project: providing services to taxonomists for standard genome sequencing and annotation.</title>
        <authorList>
            <consortium name="The Broad Institute Genomics Platform"/>
            <consortium name="The Broad Institute Genome Sequencing Center for Infectious Disease"/>
            <person name="Wu L."/>
            <person name="Ma J."/>
        </authorList>
    </citation>
    <scope>NUCLEOTIDE SEQUENCE [LARGE SCALE GENOMIC DNA]</scope>
    <source>
        <strain evidence="21">CGMCC 1.15790</strain>
    </source>
</reference>
<dbReference type="EMBL" id="JBHSPF010000045">
    <property type="protein sequence ID" value="MFC5628982.1"/>
    <property type="molecule type" value="Genomic_DNA"/>
</dbReference>
<accession>A0ABW0U883</accession>
<keyword evidence="12 19" id="KW-1133">Transmembrane helix</keyword>
<evidence type="ECO:0000256" key="15">
    <source>
        <dbReference type="ARBA" id="ARBA00032605"/>
    </source>
</evidence>
<evidence type="ECO:0000256" key="3">
    <source>
        <dbReference type="ARBA" id="ARBA00004663"/>
    </source>
</evidence>
<evidence type="ECO:0000256" key="9">
    <source>
        <dbReference type="ARBA" id="ARBA00022679"/>
    </source>
</evidence>
<feature type="transmembrane region" description="Helical" evidence="19">
    <location>
        <begin position="36"/>
        <end position="56"/>
    </location>
</feature>
<comment type="subcellular location">
    <subcellularLocation>
        <location evidence="2 19">Cell membrane</location>
        <topology evidence="2 19">Multi-pass membrane protein</topology>
    </subcellularLocation>
</comment>
<feature type="transmembrane region" description="Helical" evidence="19">
    <location>
        <begin position="244"/>
        <end position="265"/>
    </location>
</feature>
<evidence type="ECO:0000256" key="17">
    <source>
        <dbReference type="ARBA" id="ARBA00048623"/>
    </source>
</evidence>
<dbReference type="RefSeq" id="WP_270895482.1">
    <property type="nucleotide sequence ID" value="NZ_JBHSPF010000045.1"/>
</dbReference>
<evidence type="ECO:0000256" key="4">
    <source>
        <dbReference type="ARBA" id="ARBA00010561"/>
    </source>
</evidence>
<evidence type="ECO:0000256" key="18">
    <source>
        <dbReference type="ARBA" id="ARBA00049504"/>
    </source>
</evidence>
<feature type="transmembrane region" description="Helical" evidence="19">
    <location>
        <begin position="6"/>
        <end position="24"/>
    </location>
</feature>
<feature type="transmembrane region" description="Helical" evidence="19">
    <location>
        <begin position="211"/>
        <end position="232"/>
    </location>
</feature>
<feature type="transmembrane region" description="Helical" evidence="19">
    <location>
        <begin position="118"/>
        <end position="138"/>
    </location>
</feature>
<dbReference type="InterPro" id="IPR003805">
    <property type="entry name" value="CobS"/>
</dbReference>
<comment type="pathway">
    <text evidence="3 19">Cofactor biosynthesis; adenosylcobalamin biosynthesis; adenosylcobalamin from cob(II)yrinate a,c-diamide: step 7/7.</text>
</comment>
<dbReference type="Proteomes" id="UP001596143">
    <property type="component" value="Unassembled WGS sequence"/>
</dbReference>
<dbReference type="PANTHER" id="PTHR34148:SF1">
    <property type="entry name" value="ADENOSYLCOBINAMIDE-GDP RIBAZOLETRANSFERASE"/>
    <property type="match status" value="1"/>
</dbReference>
<evidence type="ECO:0000256" key="13">
    <source>
        <dbReference type="ARBA" id="ARBA00023136"/>
    </source>
</evidence>
<evidence type="ECO:0000313" key="21">
    <source>
        <dbReference type="Proteomes" id="UP001596143"/>
    </source>
</evidence>
<evidence type="ECO:0000256" key="7">
    <source>
        <dbReference type="ARBA" id="ARBA00022475"/>
    </source>
</evidence>
<feature type="transmembrane region" description="Helical" evidence="19">
    <location>
        <begin position="62"/>
        <end position="81"/>
    </location>
</feature>
<proteinExistence type="inferred from homology"/>
<organism evidence="20 21">
    <name type="scientific">Aliibacillus thermotolerans</name>
    <dbReference type="NCBI Taxonomy" id="1834418"/>
    <lineage>
        <taxon>Bacteria</taxon>
        <taxon>Bacillati</taxon>
        <taxon>Bacillota</taxon>
        <taxon>Bacilli</taxon>
        <taxon>Bacillales</taxon>
        <taxon>Bacillaceae</taxon>
        <taxon>Aliibacillus</taxon>
    </lineage>
</organism>
<evidence type="ECO:0000256" key="2">
    <source>
        <dbReference type="ARBA" id="ARBA00004651"/>
    </source>
</evidence>